<keyword evidence="2" id="KW-1185">Reference proteome</keyword>
<dbReference type="EMBL" id="JBHGBT010000012">
    <property type="protein sequence ID" value="MFB4195643.1"/>
    <property type="molecule type" value="Genomic_DNA"/>
</dbReference>
<reference evidence="1 2" key="1">
    <citation type="submission" date="2024-09" db="EMBL/GenBank/DDBJ databases">
        <title>Draft genome sequence of multifaceted antimicrobials producing Streptomyces sp. strain FH1.</title>
        <authorList>
            <person name="Hassan F."/>
            <person name="Ali H."/>
            <person name="Hassan N."/>
            <person name="Nawaz A."/>
        </authorList>
    </citation>
    <scope>NUCLEOTIDE SEQUENCE [LARGE SCALE GENOMIC DNA]</scope>
    <source>
        <strain evidence="1 2">FH1</strain>
    </source>
</reference>
<protein>
    <submittedName>
        <fullName evidence="1">Uncharacterized protein</fullName>
    </submittedName>
</protein>
<dbReference type="RefSeq" id="WP_375063591.1">
    <property type="nucleotide sequence ID" value="NZ_JBHGBT010000012.1"/>
</dbReference>
<proteinExistence type="predicted"/>
<evidence type="ECO:0000313" key="1">
    <source>
        <dbReference type="EMBL" id="MFB4195643.1"/>
    </source>
</evidence>
<accession>A0ABV4ZNE6</accession>
<organism evidence="1 2">
    <name type="scientific">Streptomyces carpaticus</name>
    <dbReference type="NCBI Taxonomy" id="285558"/>
    <lineage>
        <taxon>Bacteria</taxon>
        <taxon>Bacillati</taxon>
        <taxon>Actinomycetota</taxon>
        <taxon>Actinomycetes</taxon>
        <taxon>Kitasatosporales</taxon>
        <taxon>Streptomycetaceae</taxon>
        <taxon>Streptomyces</taxon>
    </lineage>
</organism>
<name>A0ABV4ZNE6_9ACTN</name>
<sequence length="107" mass="11301">MGFAELTGSRARYVLYHPGFTRSGIDGHPGPVVRAALGVLARFLARPVAGAVRPVVEWIDRPPAQALSAIDRGTRLPRSPKTLDADTAARLAAYTEDVLGGPGAGRR</sequence>
<evidence type="ECO:0000313" key="2">
    <source>
        <dbReference type="Proteomes" id="UP001577267"/>
    </source>
</evidence>
<comment type="caution">
    <text evidence="1">The sequence shown here is derived from an EMBL/GenBank/DDBJ whole genome shotgun (WGS) entry which is preliminary data.</text>
</comment>
<gene>
    <name evidence="1" type="ORF">ACE11A_14910</name>
</gene>
<dbReference type="Proteomes" id="UP001577267">
    <property type="component" value="Unassembled WGS sequence"/>
</dbReference>